<feature type="region of interest" description="Disordered" evidence="1">
    <location>
        <begin position="38"/>
        <end position="64"/>
    </location>
</feature>
<name>Q58IL5_9ACTN</name>
<feature type="compositionally biased region" description="Polar residues" evidence="1">
    <location>
        <begin position="54"/>
        <end position="64"/>
    </location>
</feature>
<gene>
    <name evidence="2" type="ORF">pFP1.27</name>
</gene>
<keyword evidence="2" id="KW-0614">Plasmid</keyword>
<accession>Q58IL5</accession>
<protein>
    <submittedName>
        <fullName evidence="2">Uncharacterized protein</fullName>
    </submittedName>
</protein>
<organism evidence="2">
    <name type="scientific">Streptomyces sp. FQ1</name>
    <dbReference type="NCBI Taxonomy" id="319426"/>
    <lineage>
        <taxon>Bacteria</taxon>
        <taxon>Bacillati</taxon>
        <taxon>Actinomycetota</taxon>
        <taxon>Actinomycetes</taxon>
        <taxon>Kitasatosporales</taxon>
        <taxon>Streptomycetaceae</taxon>
        <taxon>Streptomyces</taxon>
    </lineage>
</organism>
<proteinExistence type="predicted"/>
<reference evidence="2" key="1">
    <citation type="journal article" date="2008" name="Appl. Environ. Microbiol.">
        <title>Characterization of replication and conjugation of Streptomyces circular plasmids pFP1 and pFP11 and their ability to propagate in linear mode with artificially attached telomeres.</title>
        <authorList>
            <person name="Zhang R."/>
            <person name="Zeng A."/>
            <person name="Fang P."/>
            <person name="Qin Z."/>
        </authorList>
    </citation>
    <scope>NUCLEOTIDE SEQUENCE</scope>
    <source>
        <strain evidence="2">FQ1</strain>
        <plasmid evidence="2">pFP1</plasmid>
    </source>
</reference>
<evidence type="ECO:0000313" key="2">
    <source>
        <dbReference type="EMBL" id="AAX51368.1"/>
    </source>
</evidence>
<evidence type="ECO:0000256" key="1">
    <source>
        <dbReference type="SAM" id="MobiDB-lite"/>
    </source>
</evidence>
<dbReference type="EMBL" id="AY943953">
    <property type="protein sequence ID" value="AAX51368.1"/>
    <property type="molecule type" value="Genomic_DNA"/>
</dbReference>
<dbReference type="AlphaFoldDB" id="Q58IL5"/>
<sequence length="64" mass="6914">MGVKYVIVEPDPPGWWARNKFKTVVVLAVAAVFYLHGRDGQPADNPQPRPTPNPSASTSRSAAP</sequence>
<geneLocation type="plasmid" evidence="2">
    <name>pFP1</name>
</geneLocation>